<gene>
    <name evidence="3" type="ORF">KALB_4283</name>
</gene>
<evidence type="ECO:0000259" key="2">
    <source>
        <dbReference type="Pfam" id="PF01979"/>
    </source>
</evidence>
<dbReference type="SUPFAM" id="SSF51338">
    <property type="entry name" value="Composite domain of metallo-dependent hydrolases"/>
    <property type="match status" value="1"/>
</dbReference>
<dbReference type="InterPro" id="IPR011059">
    <property type="entry name" value="Metal-dep_hydrolase_composite"/>
</dbReference>
<dbReference type="InterPro" id="IPR032466">
    <property type="entry name" value="Metal_Hydrolase"/>
</dbReference>
<dbReference type="PANTHER" id="PTHR43794">
    <property type="entry name" value="AMINOHYDROLASE SSNA-RELATED"/>
    <property type="match status" value="1"/>
</dbReference>
<dbReference type="NCBIfam" id="NF006056">
    <property type="entry name" value="PRK08204.1"/>
    <property type="match status" value="1"/>
</dbReference>
<evidence type="ECO:0000256" key="1">
    <source>
        <dbReference type="ARBA" id="ARBA00022801"/>
    </source>
</evidence>
<dbReference type="GO" id="GO:0016810">
    <property type="term" value="F:hydrolase activity, acting on carbon-nitrogen (but not peptide) bonds"/>
    <property type="evidence" value="ECO:0007669"/>
    <property type="project" value="InterPro"/>
</dbReference>
<name>W5WA94_9PSEU</name>
<dbReference type="OrthoDB" id="3189065at2"/>
<feature type="domain" description="Amidohydrolase-related" evidence="2">
    <location>
        <begin position="53"/>
        <end position="393"/>
    </location>
</feature>
<protein>
    <recommendedName>
        <fullName evidence="2">Amidohydrolase-related domain-containing protein</fullName>
    </recommendedName>
</protein>
<organism evidence="3 4">
    <name type="scientific">Kutzneria albida DSM 43870</name>
    <dbReference type="NCBI Taxonomy" id="1449976"/>
    <lineage>
        <taxon>Bacteria</taxon>
        <taxon>Bacillati</taxon>
        <taxon>Actinomycetota</taxon>
        <taxon>Actinomycetes</taxon>
        <taxon>Pseudonocardiales</taxon>
        <taxon>Pseudonocardiaceae</taxon>
        <taxon>Kutzneria</taxon>
    </lineage>
</organism>
<dbReference type="RefSeq" id="WP_025357710.1">
    <property type="nucleotide sequence ID" value="NZ_CP007155.1"/>
</dbReference>
<reference evidence="3 4" key="1">
    <citation type="journal article" date="2014" name="BMC Genomics">
        <title>Complete genome sequence of producer of the glycopeptide antibiotic Aculeximycin Kutzneria albida DSM 43870T, a representative of minor genus of Pseudonocardiaceae.</title>
        <authorList>
            <person name="Rebets Y."/>
            <person name="Tokovenko B."/>
            <person name="Lushchyk I."/>
            <person name="Ruckert C."/>
            <person name="Zaburannyi N."/>
            <person name="Bechthold A."/>
            <person name="Kalinowski J."/>
            <person name="Luzhetskyy A."/>
        </authorList>
    </citation>
    <scope>NUCLEOTIDE SEQUENCE [LARGE SCALE GENOMIC DNA]</scope>
    <source>
        <strain evidence="3">DSM 43870</strain>
    </source>
</reference>
<dbReference type="KEGG" id="kal:KALB_4283"/>
<evidence type="ECO:0000313" key="3">
    <source>
        <dbReference type="EMBL" id="AHH97645.1"/>
    </source>
</evidence>
<dbReference type="InterPro" id="IPR050287">
    <property type="entry name" value="MTA/SAH_deaminase"/>
</dbReference>
<dbReference type="AlphaFoldDB" id="W5WA94"/>
<dbReference type="PANTHER" id="PTHR43794:SF11">
    <property type="entry name" value="AMIDOHYDROLASE-RELATED DOMAIN-CONTAINING PROTEIN"/>
    <property type="match status" value="1"/>
</dbReference>
<dbReference type="Pfam" id="PF01979">
    <property type="entry name" value="Amidohydro_1"/>
    <property type="match status" value="1"/>
</dbReference>
<dbReference type="Gene3D" id="2.30.40.10">
    <property type="entry name" value="Urease, subunit C, domain 1"/>
    <property type="match status" value="1"/>
</dbReference>
<sequence length="415" mass="43308">MRHLLIRNGLLIDTDPIRVLAGHDLLVTDGRIAAVGPGLTAEGAEVLDATDRIVLPGFVDAHRHTWQTALRGVATDLDLGGYLDLVAKRFAPHHRPAEVHTSTLAGALEALASGITTLQDFAHIQFSPEHADAAVSALRASGIRAVFAHGKPVFGPDLGAEEVRRVHREHFASGEDLVTMALAPTGPSYAPMDLARRDWQLARELGLRMFVHTGSGPVAERPVHALRDAGLLGADITFVHANSLPDEELDLIARAGAAVAITPAVEARMGHGAPMIGRLLRHGISTGLGVDVVTSVAGDMFSLMRAALLTGQFGAGMRPTPADVLRLATVDGAAAVGLADRVGSLALGKQADLVLLRANDVNLLGGLHDPVGTVVTAAHPGNIDTVLVGGRPVRTSVPDELVLAVRESAARLAAV</sequence>
<dbReference type="SUPFAM" id="SSF51556">
    <property type="entry name" value="Metallo-dependent hydrolases"/>
    <property type="match status" value="1"/>
</dbReference>
<evidence type="ECO:0000313" key="4">
    <source>
        <dbReference type="Proteomes" id="UP000019225"/>
    </source>
</evidence>
<keyword evidence="1" id="KW-0378">Hydrolase</keyword>
<dbReference type="Gene3D" id="3.20.20.140">
    <property type="entry name" value="Metal-dependent hydrolases"/>
    <property type="match status" value="1"/>
</dbReference>
<dbReference type="EMBL" id="CP007155">
    <property type="protein sequence ID" value="AHH97645.1"/>
    <property type="molecule type" value="Genomic_DNA"/>
</dbReference>
<dbReference type="PATRIC" id="fig|1449976.3.peg.4313"/>
<accession>W5WA94</accession>
<dbReference type="eggNOG" id="COG0402">
    <property type="taxonomic scope" value="Bacteria"/>
</dbReference>
<dbReference type="HOGENOM" id="CLU_012358_2_3_11"/>
<keyword evidence="4" id="KW-1185">Reference proteome</keyword>
<dbReference type="STRING" id="1449976.KALB_4283"/>
<dbReference type="InterPro" id="IPR006680">
    <property type="entry name" value="Amidohydro-rel"/>
</dbReference>
<dbReference type="Proteomes" id="UP000019225">
    <property type="component" value="Chromosome"/>
</dbReference>
<proteinExistence type="predicted"/>